<evidence type="ECO:0000256" key="1">
    <source>
        <dbReference type="ARBA" id="ARBA00010945"/>
    </source>
</evidence>
<feature type="domain" description="UmuC" evidence="2">
    <location>
        <begin position="1"/>
        <end position="196"/>
    </location>
</feature>
<comment type="similarity">
    <text evidence="1">Belongs to the DNA polymerase type-Y family.</text>
</comment>
<name>A0A1F7WJA3_9BACT</name>
<dbReference type="GO" id="GO:0003887">
    <property type="term" value="F:DNA-directed DNA polymerase activity"/>
    <property type="evidence" value="ECO:0007669"/>
    <property type="project" value="InterPro"/>
</dbReference>
<dbReference type="Pfam" id="PF11799">
    <property type="entry name" value="IMS_C"/>
    <property type="match status" value="1"/>
</dbReference>
<sequence length="418" mass="47680">MHIDLNSCFATIEQQANPHLRGKPIAVAAYTTPSGCILAPSIEAKKHGIKTGMRVKDARVLYPNLIVLPPDPWKYRSVHLALRRILSDYTNDFVPKSIDEFVLNLADMPCLRPLKVPPYTYKVTLSPIWVAAKEIKARIRKEIGDWLTVSVGIAPNRFLAKVASGLRKPDGLDEINITNFRDVYLKLKLTDLPYIKFHNAARLGNFGIYTVIDFYQSPLWKLKAAFESINGYYWYLRLRGWEIDDVEFGRKSYGNSYALPKPFVEFSDLAPILTKLVTKTSTRLRGAHYLARGVHVAVAYRDGGFWHKGVTFPKDLFDFQEIYKKAYRILTASPYKKPVRELAVSVFNLRSLDSVQLELFDDVDKKRKLNEAVDSVNERWGNFVITPARMMTAQDAVPDRIAFGGIKELEEFTIDVTK</sequence>
<dbReference type="PANTHER" id="PTHR11076:SF33">
    <property type="entry name" value="DNA POLYMERASE KAPPA"/>
    <property type="match status" value="1"/>
</dbReference>
<dbReference type="Gene3D" id="3.40.1170.60">
    <property type="match status" value="1"/>
</dbReference>
<dbReference type="InterPro" id="IPR043128">
    <property type="entry name" value="Rev_trsase/Diguanyl_cyclase"/>
</dbReference>
<dbReference type="PANTHER" id="PTHR11076">
    <property type="entry name" value="DNA REPAIR POLYMERASE UMUC / TRANSFERASE FAMILY MEMBER"/>
    <property type="match status" value="1"/>
</dbReference>
<dbReference type="GO" id="GO:0042276">
    <property type="term" value="P:error-prone translesion synthesis"/>
    <property type="evidence" value="ECO:0007669"/>
    <property type="project" value="TreeGrafter"/>
</dbReference>
<evidence type="ECO:0000313" key="3">
    <source>
        <dbReference type="EMBL" id="OGM02880.1"/>
    </source>
</evidence>
<dbReference type="SUPFAM" id="SSF100879">
    <property type="entry name" value="Lesion bypass DNA polymerase (Y-family), little finger domain"/>
    <property type="match status" value="1"/>
</dbReference>
<dbReference type="InterPro" id="IPR036775">
    <property type="entry name" value="DNA_pol_Y-fam_lit_finger_sf"/>
</dbReference>
<dbReference type="STRING" id="1802471.A2115_00110"/>
<accession>A0A1F7WJA3</accession>
<protein>
    <recommendedName>
        <fullName evidence="2">UmuC domain-containing protein</fullName>
    </recommendedName>
</protein>
<dbReference type="Proteomes" id="UP000176198">
    <property type="component" value="Unassembled WGS sequence"/>
</dbReference>
<dbReference type="SUPFAM" id="SSF56672">
    <property type="entry name" value="DNA/RNA polymerases"/>
    <property type="match status" value="1"/>
</dbReference>
<dbReference type="InterPro" id="IPR017961">
    <property type="entry name" value="DNA_pol_Y-fam_little_finger"/>
</dbReference>
<evidence type="ECO:0000259" key="2">
    <source>
        <dbReference type="PROSITE" id="PS50173"/>
    </source>
</evidence>
<dbReference type="AlphaFoldDB" id="A0A1F7WJA3"/>
<dbReference type="GO" id="GO:0005829">
    <property type="term" value="C:cytosol"/>
    <property type="evidence" value="ECO:0007669"/>
    <property type="project" value="TreeGrafter"/>
</dbReference>
<comment type="caution">
    <text evidence="3">The sequence shown here is derived from an EMBL/GenBank/DDBJ whole genome shotgun (WGS) entry which is preliminary data.</text>
</comment>
<dbReference type="Gene3D" id="3.30.70.270">
    <property type="match status" value="1"/>
</dbReference>
<proteinExistence type="inferred from homology"/>
<dbReference type="PROSITE" id="PS50173">
    <property type="entry name" value="UMUC"/>
    <property type="match status" value="1"/>
</dbReference>
<organism evidence="3 4">
    <name type="scientific">Candidatus Woesebacteria bacterium GWA1_41_8</name>
    <dbReference type="NCBI Taxonomy" id="1802471"/>
    <lineage>
        <taxon>Bacteria</taxon>
        <taxon>Candidatus Woeseibacteriota</taxon>
    </lineage>
</organism>
<dbReference type="Gene3D" id="3.30.1490.100">
    <property type="entry name" value="DNA polymerase, Y-family, little finger domain"/>
    <property type="match status" value="1"/>
</dbReference>
<dbReference type="Pfam" id="PF00817">
    <property type="entry name" value="IMS"/>
    <property type="match status" value="1"/>
</dbReference>
<dbReference type="CDD" id="cd03586">
    <property type="entry name" value="PolY_Pol_IV_kappa"/>
    <property type="match status" value="1"/>
</dbReference>
<evidence type="ECO:0000313" key="4">
    <source>
        <dbReference type="Proteomes" id="UP000176198"/>
    </source>
</evidence>
<dbReference type="InterPro" id="IPR050116">
    <property type="entry name" value="DNA_polymerase-Y"/>
</dbReference>
<dbReference type="GO" id="GO:0003684">
    <property type="term" value="F:damaged DNA binding"/>
    <property type="evidence" value="ECO:0007669"/>
    <property type="project" value="InterPro"/>
</dbReference>
<dbReference type="InterPro" id="IPR022880">
    <property type="entry name" value="DNApol_IV"/>
</dbReference>
<dbReference type="InterPro" id="IPR001126">
    <property type="entry name" value="UmuC"/>
</dbReference>
<dbReference type="EMBL" id="MGFJ01000011">
    <property type="protein sequence ID" value="OGM02880.1"/>
    <property type="molecule type" value="Genomic_DNA"/>
</dbReference>
<dbReference type="InterPro" id="IPR043502">
    <property type="entry name" value="DNA/RNA_pol_sf"/>
</dbReference>
<dbReference type="GO" id="GO:0006281">
    <property type="term" value="P:DNA repair"/>
    <property type="evidence" value="ECO:0007669"/>
    <property type="project" value="InterPro"/>
</dbReference>
<reference evidence="3 4" key="1">
    <citation type="journal article" date="2016" name="Nat. Commun.">
        <title>Thousands of microbial genomes shed light on interconnected biogeochemical processes in an aquifer system.</title>
        <authorList>
            <person name="Anantharaman K."/>
            <person name="Brown C.T."/>
            <person name="Hug L.A."/>
            <person name="Sharon I."/>
            <person name="Castelle C.J."/>
            <person name="Probst A.J."/>
            <person name="Thomas B.C."/>
            <person name="Singh A."/>
            <person name="Wilkins M.J."/>
            <person name="Karaoz U."/>
            <person name="Brodie E.L."/>
            <person name="Williams K.H."/>
            <person name="Hubbard S.S."/>
            <person name="Banfield J.F."/>
        </authorList>
    </citation>
    <scope>NUCLEOTIDE SEQUENCE [LARGE SCALE GENOMIC DNA]</scope>
</reference>
<dbReference type="GO" id="GO:0009432">
    <property type="term" value="P:SOS response"/>
    <property type="evidence" value="ECO:0007669"/>
    <property type="project" value="TreeGrafter"/>
</dbReference>
<gene>
    <name evidence="3" type="ORF">A2115_00110</name>
</gene>